<dbReference type="Pfam" id="PF12907">
    <property type="entry name" value="zf-met2"/>
    <property type="match status" value="1"/>
</dbReference>
<feature type="domain" description="At2g23090-like zinc-binding" evidence="2">
    <location>
        <begin position="112"/>
        <end position="148"/>
    </location>
</feature>
<gene>
    <name evidence="3" type="ORF">ZIOFF_074080</name>
</gene>
<dbReference type="Gene3D" id="4.10.1050.10">
    <property type="entry name" value="At2g23090-like"/>
    <property type="match status" value="1"/>
</dbReference>
<evidence type="ECO:0000256" key="1">
    <source>
        <dbReference type="SAM" id="MobiDB-lite"/>
    </source>
</evidence>
<sequence>MRHLRVLPFLLLVSLGLVRPFLISFLPFFLPNPPSSIDLSFPWIDFDPFTEKKRDGWRQWPEVEDGAGEEPGEEQTDQGESTGIEQKSYEHSAPTTLDGLIKEHKYWEAILCKVCMQTFICTTSEVKCREHAEAKHPKNDVYQCFPHLKN</sequence>
<keyword evidence="4" id="KW-1185">Reference proteome</keyword>
<feature type="region of interest" description="Disordered" evidence="1">
    <location>
        <begin position="55"/>
        <end position="90"/>
    </location>
</feature>
<organism evidence="3 4">
    <name type="scientific">Zingiber officinale</name>
    <name type="common">Ginger</name>
    <name type="synonym">Amomum zingiber</name>
    <dbReference type="NCBI Taxonomy" id="94328"/>
    <lineage>
        <taxon>Eukaryota</taxon>
        <taxon>Viridiplantae</taxon>
        <taxon>Streptophyta</taxon>
        <taxon>Embryophyta</taxon>
        <taxon>Tracheophyta</taxon>
        <taxon>Spermatophyta</taxon>
        <taxon>Magnoliopsida</taxon>
        <taxon>Liliopsida</taxon>
        <taxon>Zingiberales</taxon>
        <taxon>Zingiberaceae</taxon>
        <taxon>Zingiber</taxon>
    </lineage>
</organism>
<dbReference type="SUPFAM" id="SSF118359">
    <property type="entry name" value="Expressed protein At2g23090/F21P24.15"/>
    <property type="match status" value="1"/>
</dbReference>
<dbReference type="AlphaFoldDB" id="A0A8J5EAQ8"/>
<dbReference type="InterPro" id="IPR039438">
    <property type="entry name" value="At2g23090-like_Znf"/>
</dbReference>
<dbReference type="PANTHER" id="PTHR33788:SF1">
    <property type="entry name" value="ZINC-BINDING PROTEIN"/>
    <property type="match status" value="1"/>
</dbReference>
<evidence type="ECO:0000313" key="4">
    <source>
        <dbReference type="Proteomes" id="UP000734854"/>
    </source>
</evidence>
<name>A0A8J5EAQ8_ZINOF</name>
<proteinExistence type="predicted"/>
<dbReference type="EMBL" id="JACMSC010000022">
    <property type="protein sequence ID" value="KAG6469365.1"/>
    <property type="molecule type" value="Genomic_DNA"/>
</dbReference>
<dbReference type="InterPro" id="IPR026939">
    <property type="entry name" value="ZNF706/At2g23090_sf"/>
</dbReference>
<protein>
    <recommendedName>
        <fullName evidence="2">At2g23090-like zinc-binding domain-containing protein</fullName>
    </recommendedName>
</protein>
<evidence type="ECO:0000259" key="2">
    <source>
        <dbReference type="Pfam" id="PF12907"/>
    </source>
</evidence>
<reference evidence="3 4" key="1">
    <citation type="submission" date="2020-08" db="EMBL/GenBank/DDBJ databases">
        <title>Plant Genome Project.</title>
        <authorList>
            <person name="Zhang R.-G."/>
        </authorList>
    </citation>
    <scope>NUCLEOTIDE SEQUENCE [LARGE SCALE GENOMIC DNA]</scope>
    <source>
        <tissue evidence="3">Rhizome</tissue>
    </source>
</reference>
<feature type="compositionally biased region" description="Acidic residues" evidence="1">
    <location>
        <begin position="62"/>
        <end position="77"/>
    </location>
</feature>
<evidence type="ECO:0000313" key="3">
    <source>
        <dbReference type="EMBL" id="KAG6469365.1"/>
    </source>
</evidence>
<dbReference type="InterPro" id="IPR039713">
    <property type="entry name" value="At2g23090-like"/>
</dbReference>
<comment type="caution">
    <text evidence="3">The sequence shown here is derived from an EMBL/GenBank/DDBJ whole genome shotgun (WGS) entry which is preliminary data.</text>
</comment>
<dbReference type="PANTHER" id="PTHR33788">
    <property type="entry name" value="OS07G0114300 PROTEIN"/>
    <property type="match status" value="1"/>
</dbReference>
<dbReference type="Proteomes" id="UP000734854">
    <property type="component" value="Unassembled WGS sequence"/>
</dbReference>
<accession>A0A8J5EAQ8</accession>